<dbReference type="Gene3D" id="3.40.50.12780">
    <property type="entry name" value="N-terminal domain of ligase-like"/>
    <property type="match status" value="1"/>
</dbReference>
<feature type="domain" description="AMP-binding enzyme C-terminal" evidence="5">
    <location>
        <begin position="414"/>
        <end position="489"/>
    </location>
</feature>
<dbReference type="PANTHER" id="PTHR43201">
    <property type="entry name" value="ACYL-COA SYNTHETASE"/>
    <property type="match status" value="1"/>
</dbReference>
<dbReference type="Gene3D" id="3.30.300.30">
    <property type="match status" value="1"/>
</dbReference>
<evidence type="ECO:0000259" key="4">
    <source>
        <dbReference type="Pfam" id="PF00501"/>
    </source>
</evidence>
<dbReference type="InterPro" id="IPR020845">
    <property type="entry name" value="AMP-binding_CS"/>
</dbReference>
<feature type="domain" description="AMP-dependent synthetase/ligase" evidence="4">
    <location>
        <begin position="17"/>
        <end position="365"/>
    </location>
</feature>
<dbReference type="InterPro" id="IPR042099">
    <property type="entry name" value="ANL_N_sf"/>
</dbReference>
<feature type="region of interest" description="Disordered" evidence="3">
    <location>
        <begin position="483"/>
        <end position="504"/>
    </location>
</feature>
<dbReference type="SUPFAM" id="SSF56801">
    <property type="entry name" value="Acetyl-CoA synthetase-like"/>
    <property type="match status" value="1"/>
</dbReference>
<dbReference type="Proteomes" id="UP000272400">
    <property type="component" value="Unassembled WGS sequence"/>
</dbReference>
<proteinExistence type="inferred from homology"/>
<dbReference type="GO" id="GO:0031956">
    <property type="term" value="F:medium-chain fatty acid-CoA ligase activity"/>
    <property type="evidence" value="ECO:0007669"/>
    <property type="project" value="TreeGrafter"/>
</dbReference>
<evidence type="ECO:0000256" key="2">
    <source>
        <dbReference type="ARBA" id="ARBA00022598"/>
    </source>
</evidence>
<keyword evidence="7" id="KW-1185">Reference proteome</keyword>
<reference evidence="6 7" key="1">
    <citation type="submission" date="2018-11" db="EMBL/GenBank/DDBJ databases">
        <title>Sequencing the genomes of 1000 actinobacteria strains.</title>
        <authorList>
            <person name="Klenk H.-P."/>
        </authorList>
    </citation>
    <scope>NUCLEOTIDE SEQUENCE [LARGE SCALE GENOMIC DNA]</scope>
    <source>
        <strain evidence="6 7">DSM 44254</strain>
    </source>
</reference>
<keyword evidence="2 6" id="KW-0436">Ligase</keyword>
<dbReference type="Pfam" id="PF13193">
    <property type="entry name" value="AMP-binding_C"/>
    <property type="match status" value="1"/>
</dbReference>
<dbReference type="AlphaFoldDB" id="A0A3N1D902"/>
<name>A0A3N1D902_9ACTN</name>
<comment type="similarity">
    <text evidence="1">Belongs to the ATP-dependent AMP-binding enzyme family.</text>
</comment>
<accession>A0A3N1D902</accession>
<dbReference type="PANTHER" id="PTHR43201:SF5">
    <property type="entry name" value="MEDIUM-CHAIN ACYL-COA LIGASE ACSF2, MITOCHONDRIAL"/>
    <property type="match status" value="1"/>
</dbReference>
<dbReference type="Pfam" id="PF00501">
    <property type="entry name" value="AMP-binding"/>
    <property type="match status" value="1"/>
</dbReference>
<evidence type="ECO:0000256" key="1">
    <source>
        <dbReference type="ARBA" id="ARBA00006432"/>
    </source>
</evidence>
<sequence length="504" mass="53107">MPRSVPRPAVDIDAAVRRHAATRPDALAAVGARTLTWRELDEAADRAAAHLAAQGVGPGDRVGWLGQNGPGHPVVLLAAWRRRAALVPLNWRLPAAALREVAASLGLKHVVAGGEFADQAPLVGAAFSLLDQAAEVWPDVAPIAPLEAEGGDEAVIYFTSGSTGEPKGVPLTRDAVDAMIPYADVHVFSQDARVLIVPPTFHAAGACWSQYCLGIGATLLYPSDPSPAGLVRTLAEREATHTILVPTLIRMIVDQLKAEPVPLPALRHIGYGASPITPTLLAEAMEVLDCGLCQVYGMTEAGGGLCFLTEEDHLPGADPARLGSAGRPGDGIDLSVRDLLTGEEVARGTEGELWFRAPSMTLGYLGADPSRGVLVDGWFNSRDIGYVDDGGYLFVQGRSDDMIVTGGENVHPGEVENVIAAIPDVSDAAVYGVPDPHWGQKVCAAVVLRAGGTTTPEEIQDHCRLHLPGYKTPKLLRVLPDLPRTATGKTSRPQLVKDTLGDPA</sequence>
<comment type="caution">
    <text evidence="6">The sequence shown here is derived from an EMBL/GenBank/DDBJ whole genome shotgun (WGS) entry which is preliminary data.</text>
</comment>
<dbReference type="InterPro" id="IPR000873">
    <property type="entry name" value="AMP-dep_synth/lig_dom"/>
</dbReference>
<dbReference type="EMBL" id="RJKE01000001">
    <property type="protein sequence ID" value="ROO90017.1"/>
    <property type="molecule type" value="Genomic_DNA"/>
</dbReference>
<dbReference type="InterPro" id="IPR025110">
    <property type="entry name" value="AMP-bd_C"/>
</dbReference>
<dbReference type="GO" id="GO:0006631">
    <property type="term" value="P:fatty acid metabolic process"/>
    <property type="evidence" value="ECO:0007669"/>
    <property type="project" value="TreeGrafter"/>
</dbReference>
<evidence type="ECO:0000256" key="3">
    <source>
        <dbReference type="SAM" id="MobiDB-lite"/>
    </source>
</evidence>
<evidence type="ECO:0000259" key="5">
    <source>
        <dbReference type="Pfam" id="PF13193"/>
    </source>
</evidence>
<dbReference type="InterPro" id="IPR045851">
    <property type="entry name" value="AMP-bd_C_sf"/>
</dbReference>
<evidence type="ECO:0000313" key="7">
    <source>
        <dbReference type="Proteomes" id="UP000272400"/>
    </source>
</evidence>
<dbReference type="OrthoDB" id="4362067at2"/>
<evidence type="ECO:0000313" key="6">
    <source>
        <dbReference type="EMBL" id="ROO90017.1"/>
    </source>
</evidence>
<protein>
    <submittedName>
        <fullName evidence="6">Acyl-CoA synthetase (AMP-forming)/AMP-acid ligase II</fullName>
    </submittedName>
</protein>
<dbReference type="RefSeq" id="WP_123669030.1">
    <property type="nucleotide sequence ID" value="NZ_RJKE01000001.1"/>
</dbReference>
<gene>
    <name evidence="6" type="ORF">EDD29_7730</name>
</gene>
<dbReference type="PROSITE" id="PS00455">
    <property type="entry name" value="AMP_BINDING"/>
    <property type="match status" value="1"/>
</dbReference>
<organism evidence="6 7">
    <name type="scientific">Actinocorallia herbida</name>
    <dbReference type="NCBI Taxonomy" id="58109"/>
    <lineage>
        <taxon>Bacteria</taxon>
        <taxon>Bacillati</taxon>
        <taxon>Actinomycetota</taxon>
        <taxon>Actinomycetes</taxon>
        <taxon>Streptosporangiales</taxon>
        <taxon>Thermomonosporaceae</taxon>
        <taxon>Actinocorallia</taxon>
    </lineage>
</organism>